<dbReference type="AlphaFoldDB" id="A0A922CIY3"/>
<feature type="domain" description="Protein kinase" evidence="5">
    <location>
        <begin position="262"/>
        <end position="520"/>
    </location>
</feature>
<dbReference type="InterPro" id="IPR008271">
    <property type="entry name" value="Ser/Thr_kinase_AS"/>
</dbReference>
<dbReference type="FunFam" id="1.10.510.10:FF:000571">
    <property type="entry name" value="Maternal embryonic leucine zipper kinase"/>
    <property type="match status" value="1"/>
</dbReference>
<keyword evidence="2" id="KW-0067">ATP-binding</keyword>
<dbReference type="Pfam" id="PF03607">
    <property type="entry name" value="DCX"/>
    <property type="match status" value="1"/>
</dbReference>
<name>A0A922CIY3_MANSE</name>
<dbReference type="SMART" id="SM00220">
    <property type="entry name" value="S_TKc"/>
    <property type="match status" value="1"/>
</dbReference>
<gene>
    <name evidence="7" type="ORF">O3G_MSEX005026</name>
</gene>
<comment type="caution">
    <text evidence="7">The sequence shown here is derived from an EMBL/GenBank/DDBJ whole genome shotgun (WGS) entry which is preliminary data.</text>
</comment>
<dbReference type="InterPro" id="IPR003533">
    <property type="entry name" value="Doublecortin_dom"/>
</dbReference>
<evidence type="ECO:0000313" key="8">
    <source>
        <dbReference type="Proteomes" id="UP000791440"/>
    </source>
</evidence>
<feature type="region of interest" description="Disordered" evidence="4">
    <location>
        <begin position="144"/>
        <end position="189"/>
    </location>
</feature>
<dbReference type="GO" id="GO:0005524">
    <property type="term" value="F:ATP binding"/>
    <property type="evidence" value="ECO:0007669"/>
    <property type="project" value="UniProtKB-KW"/>
</dbReference>
<sequence length="539" mass="59922">MENNLSRSGSRSSSVCELEKDLSDMEILKNRSSRRSNVFPRTQPARKAKRVRFFRNGDKFYSGVIIPVLPERYRSFDSLTADLTRVLVDNVTLPSGVRTIYSLEGRKIGKLDDLEDGQSYVCSGFGEPFKRLDYEASAVTPQSFRLSGPESLSDSASPSPARANNNKWPRCPNGSSTTGNGTPRISPAGENVVRPRLVTIIRNGVKPRKVCRLLLNKRNSPTLEHALAAITECIKLDTGCVRKVFTSAGAPVTALHQFFEDEDVFFAYGDGNFAVVRTCKDKTTGKDYALKIIDKAKCKGKEHYVEAEVRVMRKLCHPRIVSLIEEQDSPEWLFLVMELVSGGDLFDSIAAASKFSEPQARLLIGHLTSAIAYLHSLSIVHRDIKPENLLVEVGPDESIRGLKLADFGLAVEVWRPLHAVCGTPTYVAPEILLETGYGLKIDVWAAGVILYILLCGFPPFSSPDGDQEKLFDAILSARLEFPAPHWERVSAAAIDLVANMLRPQPELRFAAEDVLDHAWMADDYDESCDFRTWYDDDSS</sequence>
<feature type="compositionally biased region" description="Polar residues" evidence="4">
    <location>
        <begin position="144"/>
        <end position="183"/>
    </location>
</feature>
<evidence type="ECO:0000256" key="1">
    <source>
        <dbReference type="ARBA" id="ARBA00022741"/>
    </source>
</evidence>
<dbReference type="GO" id="GO:0035556">
    <property type="term" value="P:intracellular signal transduction"/>
    <property type="evidence" value="ECO:0007669"/>
    <property type="project" value="InterPro"/>
</dbReference>
<dbReference type="EMBL" id="JH668346">
    <property type="protein sequence ID" value="KAG6447619.1"/>
    <property type="molecule type" value="Genomic_DNA"/>
</dbReference>
<evidence type="ECO:0000256" key="4">
    <source>
        <dbReference type="SAM" id="MobiDB-lite"/>
    </source>
</evidence>
<organism evidence="7 8">
    <name type="scientific">Manduca sexta</name>
    <name type="common">Tobacco hawkmoth</name>
    <name type="synonym">Tobacco hornworm</name>
    <dbReference type="NCBI Taxonomy" id="7130"/>
    <lineage>
        <taxon>Eukaryota</taxon>
        <taxon>Metazoa</taxon>
        <taxon>Ecdysozoa</taxon>
        <taxon>Arthropoda</taxon>
        <taxon>Hexapoda</taxon>
        <taxon>Insecta</taxon>
        <taxon>Pterygota</taxon>
        <taxon>Neoptera</taxon>
        <taxon>Endopterygota</taxon>
        <taxon>Lepidoptera</taxon>
        <taxon>Glossata</taxon>
        <taxon>Ditrysia</taxon>
        <taxon>Bombycoidea</taxon>
        <taxon>Sphingidae</taxon>
        <taxon>Sphinginae</taxon>
        <taxon>Sphingini</taxon>
        <taxon>Manduca</taxon>
    </lineage>
</organism>
<feature type="domain" description="Doublecortin" evidence="6">
    <location>
        <begin position="196"/>
        <end position="273"/>
    </location>
</feature>
<reference evidence="7" key="1">
    <citation type="journal article" date="2016" name="Insect Biochem. Mol. Biol.">
        <title>Multifaceted biological insights from a draft genome sequence of the tobacco hornworm moth, Manduca sexta.</title>
        <authorList>
            <person name="Kanost M.R."/>
            <person name="Arrese E.L."/>
            <person name="Cao X."/>
            <person name="Chen Y.R."/>
            <person name="Chellapilla S."/>
            <person name="Goldsmith M.R."/>
            <person name="Grosse-Wilde E."/>
            <person name="Heckel D.G."/>
            <person name="Herndon N."/>
            <person name="Jiang H."/>
            <person name="Papanicolaou A."/>
            <person name="Qu J."/>
            <person name="Soulages J.L."/>
            <person name="Vogel H."/>
            <person name="Walters J."/>
            <person name="Waterhouse R.M."/>
            <person name="Ahn S.J."/>
            <person name="Almeida F.C."/>
            <person name="An C."/>
            <person name="Aqrawi P."/>
            <person name="Bretschneider A."/>
            <person name="Bryant W.B."/>
            <person name="Bucks S."/>
            <person name="Chao H."/>
            <person name="Chevignon G."/>
            <person name="Christen J.M."/>
            <person name="Clarke D.F."/>
            <person name="Dittmer N.T."/>
            <person name="Ferguson L.C.F."/>
            <person name="Garavelou S."/>
            <person name="Gordon K.H.J."/>
            <person name="Gunaratna R.T."/>
            <person name="Han Y."/>
            <person name="Hauser F."/>
            <person name="He Y."/>
            <person name="Heidel-Fischer H."/>
            <person name="Hirsh A."/>
            <person name="Hu Y."/>
            <person name="Jiang H."/>
            <person name="Kalra D."/>
            <person name="Klinner C."/>
            <person name="Konig C."/>
            <person name="Kovar C."/>
            <person name="Kroll A.R."/>
            <person name="Kuwar S.S."/>
            <person name="Lee S.L."/>
            <person name="Lehman R."/>
            <person name="Li K."/>
            <person name="Li Z."/>
            <person name="Liang H."/>
            <person name="Lovelace S."/>
            <person name="Lu Z."/>
            <person name="Mansfield J.H."/>
            <person name="McCulloch K.J."/>
            <person name="Mathew T."/>
            <person name="Morton B."/>
            <person name="Muzny D.M."/>
            <person name="Neunemann D."/>
            <person name="Ongeri F."/>
            <person name="Pauchet Y."/>
            <person name="Pu L.L."/>
            <person name="Pyrousis I."/>
            <person name="Rao X.J."/>
            <person name="Redding A."/>
            <person name="Roesel C."/>
            <person name="Sanchez-Gracia A."/>
            <person name="Schaack S."/>
            <person name="Shukla A."/>
            <person name="Tetreau G."/>
            <person name="Wang Y."/>
            <person name="Xiong G.H."/>
            <person name="Traut W."/>
            <person name="Walsh T.K."/>
            <person name="Worley K.C."/>
            <person name="Wu D."/>
            <person name="Wu W."/>
            <person name="Wu Y.Q."/>
            <person name="Zhang X."/>
            <person name="Zou Z."/>
            <person name="Zucker H."/>
            <person name="Briscoe A.D."/>
            <person name="Burmester T."/>
            <person name="Clem R.J."/>
            <person name="Feyereisen R."/>
            <person name="Grimmelikhuijzen C.J.P."/>
            <person name="Hamodrakas S.J."/>
            <person name="Hansson B.S."/>
            <person name="Huguet E."/>
            <person name="Jermiin L.S."/>
            <person name="Lan Q."/>
            <person name="Lehman H.K."/>
            <person name="Lorenzen M."/>
            <person name="Merzendorfer H."/>
            <person name="Michalopoulos I."/>
            <person name="Morton D.B."/>
            <person name="Muthukrishnan S."/>
            <person name="Oakeshott J.G."/>
            <person name="Palmer W."/>
            <person name="Park Y."/>
            <person name="Passarelli A.L."/>
            <person name="Rozas J."/>
            <person name="Schwartz L.M."/>
            <person name="Smith W."/>
            <person name="Southgate A."/>
            <person name="Vilcinskas A."/>
            <person name="Vogt R."/>
            <person name="Wang P."/>
            <person name="Werren J."/>
            <person name="Yu X.Q."/>
            <person name="Zhou J.J."/>
            <person name="Brown S.J."/>
            <person name="Scherer S.E."/>
            <person name="Richards S."/>
            <person name="Blissard G.W."/>
        </authorList>
    </citation>
    <scope>NUCLEOTIDE SEQUENCE</scope>
</reference>
<evidence type="ECO:0000259" key="6">
    <source>
        <dbReference type="PROSITE" id="PS50309"/>
    </source>
</evidence>
<dbReference type="PROSITE" id="PS00108">
    <property type="entry name" value="PROTEIN_KINASE_ST"/>
    <property type="match status" value="1"/>
</dbReference>
<feature type="domain" description="Doublecortin" evidence="6">
    <location>
        <begin position="49"/>
        <end position="135"/>
    </location>
</feature>
<evidence type="ECO:0000256" key="3">
    <source>
        <dbReference type="ARBA" id="ARBA00031092"/>
    </source>
</evidence>
<evidence type="ECO:0000313" key="7">
    <source>
        <dbReference type="EMBL" id="KAG6447619.1"/>
    </source>
</evidence>
<keyword evidence="8" id="KW-1185">Reference proteome</keyword>
<dbReference type="GO" id="GO:0004672">
    <property type="term" value="F:protein kinase activity"/>
    <property type="evidence" value="ECO:0007669"/>
    <property type="project" value="InterPro"/>
</dbReference>
<proteinExistence type="predicted"/>
<keyword evidence="1" id="KW-0547">Nucleotide-binding</keyword>
<accession>A0A922CIY3</accession>
<dbReference type="SMART" id="SM00537">
    <property type="entry name" value="DCX"/>
    <property type="match status" value="2"/>
</dbReference>
<dbReference type="Pfam" id="PF00069">
    <property type="entry name" value="Pkinase"/>
    <property type="match status" value="1"/>
</dbReference>
<evidence type="ECO:0000256" key="2">
    <source>
        <dbReference type="ARBA" id="ARBA00022840"/>
    </source>
</evidence>
<dbReference type="PROSITE" id="PS50011">
    <property type="entry name" value="PROTEIN_KINASE_DOM"/>
    <property type="match status" value="1"/>
</dbReference>
<dbReference type="PANTHER" id="PTHR24347">
    <property type="entry name" value="SERINE/THREONINE-PROTEIN KINASE"/>
    <property type="match status" value="1"/>
</dbReference>
<dbReference type="InterPro" id="IPR000719">
    <property type="entry name" value="Prot_kinase_dom"/>
</dbReference>
<reference evidence="7" key="2">
    <citation type="submission" date="2020-12" db="EMBL/GenBank/DDBJ databases">
        <authorList>
            <person name="Kanost M."/>
        </authorList>
    </citation>
    <scope>NUCLEOTIDE SEQUENCE</scope>
</reference>
<dbReference type="Proteomes" id="UP000791440">
    <property type="component" value="Unassembled WGS sequence"/>
</dbReference>
<dbReference type="PROSITE" id="PS50309">
    <property type="entry name" value="DC"/>
    <property type="match status" value="2"/>
</dbReference>
<protein>
    <recommendedName>
        <fullName evidence="3">Doublecortin-like and CAM kinase-like protein</fullName>
    </recommendedName>
</protein>
<evidence type="ECO:0000259" key="5">
    <source>
        <dbReference type="PROSITE" id="PS50011"/>
    </source>
</evidence>